<comment type="caution">
    <text evidence="3">The sequence shown here is derived from an EMBL/GenBank/DDBJ whole genome shotgun (WGS) entry which is preliminary data.</text>
</comment>
<feature type="compositionally biased region" description="Polar residues" evidence="1">
    <location>
        <begin position="64"/>
        <end position="82"/>
    </location>
</feature>
<feature type="signal peptide" evidence="2">
    <location>
        <begin position="1"/>
        <end position="25"/>
    </location>
</feature>
<evidence type="ECO:0000313" key="3">
    <source>
        <dbReference type="EMBL" id="MET3695032.1"/>
    </source>
</evidence>
<accession>A0ABV2LCI2</accession>
<dbReference type="Proteomes" id="UP001549145">
    <property type="component" value="Unassembled WGS sequence"/>
</dbReference>
<keyword evidence="4" id="KW-1185">Reference proteome</keyword>
<feature type="region of interest" description="Disordered" evidence="1">
    <location>
        <begin position="64"/>
        <end position="89"/>
    </location>
</feature>
<name>A0ABV2LCI2_9HYPH</name>
<protein>
    <submittedName>
        <fullName evidence="3">Uncharacterized protein</fullName>
    </submittedName>
</protein>
<organism evidence="3 4">
    <name type="scientific">Methylobacterium goesingense</name>
    <dbReference type="NCBI Taxonomy" id="243690"/>
    <lineage>
        <taxon>Bacteria</taxon>
        <taxon>Pseudomonadati</taxon>
        <taxon>Pseudomonadota</taxon>
        <taxon>Alphaproteobacteria</taxon>
        <taxon>Hyphomicrobiales</taxon>
        <taxon>Methylobacteriaceae</taxon>
        <taxon>Methylobacterium</taxon>
    </lineage>
</organism>
<dbReference type="RefSeq" id="WP_354466147.1">
    <property type="nucleotide sequence ID" value="NZ_JBEPMM010000021.1"/>
</dbReference>
<keyword evidence="2" id="KW-0732">Signal</keyword>
<proteinExistence type="predicted"/>
<evidence type="ECO:0000313" key="4">
    <source>
        <dbReference type="Proteomes" id="UP001549145"/>
    </source>
</evidence>
<sequence>MNTRIASAVAAAILSVGAMASPALAQSYTAPAGIAAVAAPGGLASSRYDDITTGSIRTVRGRNSAQEGNAGQPNFLVQQYGQTSGGPAR</sequence>
<evidence type="ECO:0000256" key="1">
    <source>
        <dbReference type="SAM" id="MobiDB-lite"/>
    </source>
</evidence>
<dbReference type="EMBL" id="JBEPMM010000021">
    <property type="protein sequence ID" value="MET3695032.1"/>
    <property type="molecule type" value="Genomic_DNA"/>
</dbReference>
<evidence type="ECO:0000256" key="2">
    <source>
        <dbReference type="SAM" id="SignalP"/>
    </source>
</evidence>
<feature type="chain" id="PRO_5045924807" evidence="2">
    <location>
        <begin position="26"/>
        <end position="89"/>
    </location>
</feature>
<gene>
    <name evidence="3" type="ORF">ABID43_004597</name>
</gene>
<reference evidence="3 4" key="1">
    <citation type="submission" date="2024-06" db="EMBL/GenBank/DDBJ databases">
        <title>Genomic Encyclopedia of Type Strains, Phase IV (KMG-IV): sequencing the most valuable type-strain genomes for metagenomic binning, comparative biology and taxonomic classification.</title>
        <authorList>
            <person name="Goeker M."/>
        </authorList>
    </citation>
    <scope>NUCLEOTIDE SEQUENCE [LARGE SCALE GENOMIC DNA]</scope>
    <source>
        <strain evidence="3 4">DSM 21331</strain>
    </source>
</reference>